<organism evidence="8 9">
    <name type="scientific">Pythium oligandrum</name>
    <name type="common">Mycoparasitic fungus</name>
    <dbReference type="NCBI Taxonomy" id="41045"/>
    <lineage>
        <taxon>Eukaryota</taxon>
        <taxon>Sar</taxon>
        <taxon>Stramenopiles</taxon>
        <taxon>Oomycota</taxon>
        <taxon>Peronosporomycetes</taxon>
        <taxon>Pythiales</taxon>
        <taxon>Pythiaceae</taxon>
        <taxon>Pythium</taxon>
    </lineage>
</organism>
<evidence type="ECO:0008006" key="10">
    <source>
        <dbReference type="Google" id="ProtNLM"/>
    </source>
</evidence>
<dbReference type="SUPFAM" id="SSF82199">
    <property type="entry name" value="SET domain"/>
    <property type="match status" value="1"/>
</dbReference>
<accession>A0A8K1CND5</accession>
<evidence type="ECO:0000256" key="2">
    <source>
        <dbReference type="ARBA" id="ARBA00022771"/>
    </source>
</evidence>
<name>A0A8K1CND5_PYTOL</name>
<feature type="compositionally biased region" description="Basic and acidic residues" evidence="5">
    <location>
        <begin position="313"/>
        <end position="327"/>
    </location>
</feature>
<evidence type="ECO:0000259" key="7">
    <source>
        <dbReference type="PROSITE" id="PS50865"/>
    </source>
</evidence>
<keyword evidence="1" id="KW-0479">Metal-binding</keyword>
<gene>
    <name evidence="8" type="ORF">Poli38472_013981</name>
</gene>
<dbReference type="Pfam" id="PF00856">
    <property type="entry name" value="SET"/>
    <property type="match status" value="1"/>
</dbReference>
<dbReference type="Gene3D" id="2.170.270.10">
    <property type="entry name" value="SET domain"/>
    <property type="match status" value="1"/>
</dbReference>
<dbReference type="Gene3D" id="1.25.40.10">
    <property type="entry name" value="Tetratricopeptide repeat domain"/>
    <property type="match status" value="1"/>
</dbReference>
<dbReference type="InterPro" id="IPR050869">
    <property type="entry name" value="H3K4_H4K5_MeTrfase"/>
</dbReference>
<feature type="domain" description="SET" evidence="6">
    <location>
        <begin position="4"/>
        <end position="257"/>
    </location>
</feature>
<evidence type="ECO:0000256" key="5">
    <source>
        <dbReference type="SAM" id="MobiDB-lite"/>
    </source>
</evidence>
<evidence type="ECO:0000256" key="1">
    <source>
        <dbReference type="ARBA" id="ARBA00022723"/>
    </source>
</evidence>
<dbReference type="Gene3D" id="6.10.140.2220">
    <property type="match status" value="1"/>
</dbReference>
<dbReference type="Proteomes" id="UP000794436">
    <property type="component" value="Unassembled WGS sequence"/>
</dbReference>
<dbReference type="PROSITE" id="PS50865">
    <property type="entry name" value="ZF_MYND_2"/>
    <property type="match status" value="1"/>
</dbReference>
<sequence>MADETMASVRFHGADGGVEDTSGDRGRSVMLTTIQAAHPGALVFKAPVFAKILEPSLWATHCHHCFRAKHDAVTAETTGLSRCGRCRAVYYCSRACQQQDWRPDHQLECTRLPQLTTLRLRSDQIADILLLGRVFRRLESSEKGSESPSPLDFVWNQADLCQETELLSMLASKLGLVDAKWPLDAIQKMLSRFQNNNYSICDAKFLPLGSGCFPLGAMVNHSCAPNTVATFRRDSLAMEFRALRVIEPGEEITHSYVDPIVPRTQRQARLRGRYHFDCQCQRCVGSENDAEGRRDQYLDADVDGIPQSRWPAKRQEALQEAESKSEDPEAWDTLNRRIETLRGILNVQQRHLHSENTQLLGTLSQLFEAQLEDEATRSDALIMGEKILHVYERVYPENHPMIGLQRFTLGDLCITLSRLASAKTYFSDAYRILQITHGRKHELVELLRRRLGQ</sequence>
<dbReference type="GO" id="GO:0008270">
    <property type="term" value="F:zinc ion binding"/>
    <property type="evidence" value="ECO:0007669"/>
    <property type="project" value="UniProtKB-KW"/>
</dbReference>
<dbReference type="GO" id="GO:0005634">
    <property type="term" value="C:nucleus"/>
    <property type="evidence" value="ECO:0007669"/>
    <property type="project" value="TreeGrafter"/>
</dbReference>
<evidence type="ECO:0000313" key="8">
    <source>
        <dbReference type="EMBL" id="TMW66669.1"/>
    </source>
</evidence>
<dbReference type="InterPro" id="IPR011990">
    <property type="entry name" value="TPR-like_helical_dom_sf"/>
</dbReference>
<keyword evidence="3" id="KW-0862">Zinc</keyword>
<dbReference type="PANTHER" id="PTHR12197">
    <property type="entry name" value="HISTONE-LYSINE N-METHYLTRANSFERASE SMYD"/>
    <property type="match status" value="1"/>
</dbReference>
<dbReference type="InterPro" id="IPR002893">
    <property type="entry name" value="Znf_MYND"/>
</dbReference>
<feature type="domain" description="MYND-type" evidence="7">
    <location>
        <begin position="62"/>
        <end position="109"/>
    </location>
</feature>
<dbReference type="InterPro" id="IPR046341">
    <property type="entry name" value="SET_dom_sf"/>
</dbReference>
<dbReference type="PANTHER" id="PTHR12197:SF251">
    <property type="entry name" value="EG:BACR7C10.4 PROTEIN"/>
    <property type="match status" value="1"/>
</dbReference>
<dbReference type="Pfam" id="PF01753">
    <property type="entry name" value="zf-MYND"/>
    <property type="match status" value="1"/>
</dbReference>
<keyword evidence="9" id="KW-1185">Reference proteome</keyword>
<dbReference type="AlphaFoldDB" id="A0A8K1CND5"/>
<dbReference type="OrthoDB" id="265717at2759"/>
<protein>
    <recommendedName>
        <fullName evidence="10">MYND-type zinc finger protein samB</fullName>
    </recommendedName>
</protein>
<feature type="region of interest" description="Disordered" evidence="5">
    <location>
        <begin position="309"/>
        <end position="329"/>
    </location>
</feature>
<keyword evidence="2 4" id="KW-0863">Zinc-finger</keyword>
<evidence type="ECO:0000313" key="9">
    <source>
        <dbReference type="Proteomes" id="UP000794436"/>
    </source>
</evidence>
<evidence type="ECO:0000256" key="3">
    <source>
        <dbReference type="ARBA" id="ARBA00022833"/>
    </source>
</evidence>
<evidence type="ECO:0000256" key="4">
    <source>
        <dbReference type="PROSITE-ProRule" id="PRU00134"/>
    </source>
</evidence>
<dbReference type="PROSITE" id="PS50280">
    <property type="entry name" value="SET"/>
    <property type="match status" value="1"/>
</dbReference>
<dbReference type="EMBL" id="SPLM01000007">
    <property type="protein sequence ID" value="TMW66669.1"/>
    <property type="molecule type" value="Genomic_DNA"/>
</dbReference>
<dbReference type="Gene3D" id="1.10.220.160">
    <property type="match status" value="1"/>
</dbReference>
<dbReference type="InterPro" id="IPR001214">
    <property type="entry name" value="SET_dom"/>
</dbReference>
<proteinExistence type="predicted"/>
<reference evidence="8" key="1">
    <citation type="submission" date="2019-03" db="EMBL/GenBank/DDBJ databases">
        <title>Long read genome sequence of the mycoparasitic Pythium oligandrum ATCC 38472 isolated from sugarbeet rhizosphere.</title>
        <authorList>
            <person name="Gaulin E."/>
        </authorList>
    </citation>
    <scope>NUCLEOTIDE SEQUENCE</scope>
    <source>
        <strain evidence="8">ATCC 38472_TT</strain>
    </source>
</reference>
<evidence type="ECO:0000259" key="6">
    <source>
        <dbReference type="PROSITE" id="PS50280"/>
    </source>
</evidence>
<dbReference type="SUPFAM" id="SSF144232">
    <property type="entry name" value="HIT/MYND zinc finger-like"/>
    <property type="match status" value="1"/>
</dbReference>
<comment type="caution">
    <text evidence="8">The sequence shown here is derived from an EMBL/GenBank/DDBJ whole genome shotgun (WGS) entry which is preliminary data.</text>
</comment>